<dbReference type="Proteomes" id="UP001604277">
    <property type="component" value="Unassembled WGS sequence"/>
</dbReference>
<protein>
    <submittedName>
        <fullName evidence="11">Integrase-type DNA-binding superfamily protein</fullName>
    </submittedName>
</protein>
<evidence type="ECO:0000256" key="8">
    <source>
        <dbReference type="ARBA" id="ARBA00023242"/>
    </source>
</evidence>
<keyword evidence="2" id="KW-0936">Ethylene signaling pathway</keyword>
<dbReference type="InterPro" id="IPR001471">
    <property type="entry name" value="AP2/ERF_dom"/>
</dbReference>
<dbReference type="GO" id="GO:0006952">
    <property type="term" value="P:defense response"/>
    <property type="evidence" value="ECO:0007669"/>
    <property type="project" value="UniProtKB-KW"/>
</dbReference>
<name>A0ABD1WKH1_9LAMI</name>
<dbReference type="PANTHER" id="PTHR31190">
    <property type="entry name" value="DNA-BINDING DOMAIN"/>
    <property type="match status" value="1"/>
</dbReference>
<evidence type="ECO:0000256" key="4">
    <source>
        <dbReference type="ARBA" id="ARBA00023015"/>
    </source>
</evidence>
<keyword evidence="7" id="KW-0804">Transcription</keyword>
<dbReference type="InterPro" id="IPR016177">
    <property type="entry name" value="DNA-bd_dom_sf"/>
</dbReference>
<dbReference type="InterPro" id="IPR036955">
    <property type="entry name" value="AP2/ERF_dom_sf"/>
</dbReference>
<dbReference type="Pfam" id="PF00847">
    <property type="entry name" value="AP2"/>
    <property type="match status" value="1"/>
</dbReference>
<dbReference type="InterPro" id="IPR044808">
    <property type="entry name" value="ERF_plant"/>
</dbReference>
<dbReference type="EMBL" id="JBFOLJ010000003">
    <property type="protein sequence ID" value="KAL2550056.1"/>
    <property type="molecule type" value="Genomic_DNA"/>
</dbReference>
<reference evidence="12" key="1">
    <citation type="submission" date="2024-07" db="EMBL/GenBank/DDBJ databases">
        <title>Two chromosome-level genome assemblies of Korean endemic species Abeliophyllum distichum and Forsythia ovata (Oleaceae).</title>
        <authorList>
            <person name="Jang H."/>
        </authorList>
    </citation>
    <scope>NUCLEOTIDE SEQUENCE [LARGE SCALE GENOMIC DNA]</scope>
</reference>
<dbReference type="SMART" id="SM00380">
    <property type="entry name" value="AP2"/>
    <property type="match status" value="1"/>
</dbReference>
<feature type="domain" description="AP2/ERF" evidence="10">
    <location>
        <begin position="132"/>
        <end position="190"/>
    </location>
</feature>
<proteinExistence type="predicted"/>
<organism evidence="11 12">
    <name type="scientific">Forsythia ovata</name>
    <dbReference type="NCBI Taxonomy" id="205694"/>
    <lineage>
        <taxon>Eukaryota</taxon>
        <taxon>Viridiplantae</taxon>
        <taxon>Streptophyta</taxon>
        <taxon>Embryophyta</taxon>
        <taxon>Tracheophyta</taxon>
        <taxon>Spermatophyta</taxon>
        <taxon>Magnoliopsida</taxon>
        <taxon>eudicotyledons</taxon>
        <taxon>Gunneridae</taxon>
        <taxon>Pentapetalae</taxon>
        <taxon>asterids</taxon>
        <taxon>lamiids</taxon>
        <taxon>Lamiales</taxon>
        <taxon>Oleaceae</taxon>
        <taxon>Forsythieae</taxon>
        <taxon>Forsythia</taxon>
    </lineage>
</organism>
<dbReference type="CDD" id="cd00018">
    <property type="entry name" value="AP2"/>
    <property type="match status" value="1"/>
</dbReference>
<dbReference type="PANTHER" id="PTHR31190:SF499">
    <property type="entry name" value="ETHYLENE-RESPONSIVE TRANSCRIPTION FACTOR ERF105"/>
    <property type="match status" value="1"/>
</dbReference>
<evidence type="ECO:0000256" key="7">
    <source>
        <dbReference type="ARBA" id="ARBA00023163"/>
    </source>
</evidence>
<feature type="region of interest" description="Disordered" evidence="9">
    <location>
        <begin position="189"/>
        <end position="217"/>
    </location>
</feature>
<dbReference type="FunFam" id="3.30.730.10:FF:000001">
    <property type="entry name" value="Ethylene-responsive transcription factor 2"/>
    <property type="match status" value="1"/>
</dbReference>
<keyword evidence="12" id="KW-1185">Reference proteome</keyword>
<comment type="caution">
    <text evidence="11">The sequence shown here is derived from an EMBL/GenBank/DDBJ whole genome shotgun (WGS) entry which is preliminary data.</text>
</comment>
<dbReference type="AlphaFoldDB" id="A0ABD1WKH1"/>
<comment type="subcellular location">
    <subcellularLocation>
        <location evidence="1">Nucleus</location>
    </subcellularLocation>
</comment>
<keyword evidence="8" id="KW-0539">Nucleus</keyword>
<keyword evidence="5 11" id="KW-0238">DNA-binding</keyword>
<dbReference type="GO" id="GO:0009873">
    <property type="term" value="P:ethylene-activated signaling pathway"/>
    <property type="evidence" value="ECO:0007669"/>
    <property type="project" value="UniProtKB-KW"/>
</dbReference>
<keyword evidence="3" id="KW-0611">Plant defense</keyword>
<evidence type="ECO:0000256" key="5">
    <source>
        <dbReference type="ARBA" id="ARBA00023125"/>
    </source>
</evidence>
<keyword evidence="6" id="KW-0010">Activator</keyword>
<dbReference type="PRINTS" id="PR00367">
    <property type="entry name" value="ETHRSPELEMNT"/>
</dbReference>
<dbReference type="GO" id="GO:0005634">
    <property type="term" value="C:nucleus"/>
    <property type="evidence" value="ECO:0007669"/>
    <property type="project" value="UniProtKB-SubCell"/>
</dbReference>
<evidence type="ECO:0000256" key="1">
    <source>
        <dbReference type="ARBA" id="ARBA00004123"/>
    </source>
</evidence>
<feature type="region of interest" description="Disordered" evidence="9">
    <location>
        <begin position="50"/>
        <end position="74"/>
    </location>
</feature>
<accession>A0ABD1WKH1</accession>
<dbReference type="GO" id="GO:0000976">
    <property type="term" value="F:transcription cis-regulatory region binding"/>
    <property type="evidence" value="ECO:0007669"/>
    <property type="project" value="UniProtKB-ARBA"/>
</dbReference>
<evidence type="ECO:0000256" key="6">
    <source>
        <dbReference type="ARBA" id="ARBA00023159"/>
    </source>
</evidence>
<gene>
    <name evidence="11" type="ORF">Fot_11586</name>
</gene>
<dbReference type="PROSITE" id="PS51032">
    <property type="entry name" value="AP2_ERF"/>
    <property type="match status" value="1"/>
</dbReference>
<feature type="compositionally biased region" description="Low complexity" evidence="9">
    <location>
        <begin position="55"/>
        <end position="72"/>
    </location>
</feature>
<evidence type="ECO:0000313" key="12">
    <source>
        <dbReference type="Proteomes" id="UP001604277"/>
    </source>
</evidence>
<dbReference type="Gene3D" id="3.30.730.10">
    <property type="entry name" value="AP2/ERF domain"/>
    <property type="match status" value="1"/>
</dbReference>
<dbReference type="SUPFAM" id="SSF54171">
    <property type="entry name" value="DNA-binding domain"/>
    <property type="match status" value="1"/>
</dbReference>
<sequence length="217" mass="24223">MTTSDESLTLELISQHLLEDFTSTESFIDNLNLCFLDGYNDSLILSPRNMESHTSGSGSLSSLSDSKQPDSPTSSYFNFESPDIFEIEIKPDIVKVCSPDTSVSNTTTLPPMKRVKPEPEEIGSCSRRLGRSYRGVRRRPWGKYAAEIRDPARKGCRVWLGTYETDVDAARAYDCAAFKMRGNKAILNFPLDAGKSDPPASTGRKRRKENSTEDSYN</sequence>
<evidence type="ECO:0000259" key="10">
    <source>
        <dbReference type="PROSITE" id="PS51032"/>
    </source>
</evidence>
<evidence type="ECO:0000256" key="3">
    <source>
        <dbReference type="ARBA" id="ARBA00022821"/>
    </source>
</evidence>
<keyword evidence="4" id="KW-0805">Transcription regulation</keyword>
<evidence type="ECO:0000256" key="9">
    <source>
        <dbReference type="SAM" id="MobiDB-lite"/>
    </source>
</evidence>
<evidence type="ECO:0000313" key="11">
    <source>
        <dbReference type="EMBL" id="KAL2550056.1"/>
    </source>
</evidence>
<evidence type="ECO:0000256" key="2">
    <source>
        <dbReference type="ARBA" id="ARBA00022745"/>
    </source>
</evidence>
<feature type="region of interest" description="Disordered" evidence="9">
    <location>
        <begin position="104"/>
        <end position="123"/>
    </location>
</feature>